<protein>
    <submittedName>
        <fullName evidence="1">Uncharacterized protein</fullName>
    </submittedName>
</protein>
<comment type="caution">
    <text evidence="1">The sequence shown here is derived from an EMBL/GenBank/DDBJ whole genome shotgun (WGS) entry which is preliminary data.</text>
</comment>
<reference evidence="1 2" key="1">
    <citation type="submission" date="2014-09" db="EMBL/GenBank/DDBJ databases">
        <authorList>
            <person name="McGinnis J.M."/>
            <person name="Wolfgang W.J."/>
        </authorList>
    </citation>
    <scope>NUCLEOTIDE SEQUENCE [LARGE SCALE GENOMIC DNA]</scope>
    <source>
        <strain evidence="1 2">5503</strain>
    </source>
</reference>
<organism evidence="1 2">
    <name type="scientific">Paracoccus sanguinis</name>
    <dbReference type="NCBI Taxonomy" id="1545044"/>
    <lineage>
        <taxon>Bacteria</taxon>
        <taxon>Pseudomonadati</taxon>
        <taxon>Pseudomonadota</taxon>
        <taxon>Alphaproteobacteria</taxon>
        <taxon>Rhodobacterales</taxon>
        <taxon>Paracoccaceae</taxon>
        <taxon>Paracoccus</taxon>
    </lineage>
</organism>
<gene>
    <name evidence="1" type="ORF">IX56_06310</name>
</gene>
<accession>A0A099GIU8</accession>
<evidence type="ECO:0000313" key="2">
    <source>
        <dbReference type="Proteomes" id="UP000029858"/>
    </source>
</evidence>
<dbReference type="RefSeq" id="WP_036708285.1">
    <property type="nucleotide sequence ID" value="NZ_JRKQ01000021.1"/>
</dbReference>
<proteinExistence type="predicted"/>
<dbReference type="AlphaFoldDB" id="A0A099GIU8"/>
<dbReference type="Proteomes" id="UP000029858">
    <property type="component" value="Unassembled WGS sequence"/>
</dbReference>
<dbReference type="EMBL" id="JRKQ01000021">
    <property type="protein sequence ID" value="KGJ22744.1"/>
    <property type="molecule type" value="Genomic_DNA"/>
</dbReference>
<sequence length="84" mass="8800">MKNNDTQVFAGQLVAQNMLIQILMGQIVLGTPDRGAAVREALVRGTGAIRSNPNMTEMEKFGAVKTLEDALDTLDGIAAGARGG</sequence>
<reference evidence="1 2" key="2">
    <citation type="submission" date="2014-10" db="EMBL/GenBank/DDBJ databases">
        <title>Paracoccus sanguinis sp. nov., isolated from clinical specimens of New York State patients.</title>
        <authorList>
            <person name="Mingle L.A."/>
            <person name="Cole J.A."/>
            <person name="Lapierre P."/>
            <person name="Musser K.A."/>
        </authorList>
    </citation>
    <scope>NUCLEOTIDE SEQUENCE [LARGE SCALE GENOMIC DNA]</scope>
    <source>
        <strain evidence="1 2">5503</strain>
    </source>
</reference>
<evidence type="ECO:0000313" key="1">
    <source>
        <dbReference type="EMBL" id="KGJ22744.1"/>
    </source>
</evidence>
<name>A0A099GIU8_9RHOB</name>